<organism evidence="2 3">
    <name type="scientific">Citricoccus parietis</name>
    <dbReference type="NCBI Taxonomy" id="592307"/>
    <lineage>
        <taxon>Bacteria</taxon>
        <taxon>Bacillati</taxon>
        <taxon>Actinomycetota</taxon>
        <taxon>Actinomycetes</taxon>
        <taxon>Micrococcales</taxon>
        <taxon>Micrococcaceae</taxon>
        <taxon>Citricoccus</taxon>
    </lineage>
</organism>
<feature type="compositionally biased region" description="Polar residues" evidence="1">
    <location>
        <begin position="29"/>
        <end position="41"/>
    </location>
</feature>
<dbReference type="Proteomes" id="UP001589575">
    <property type="component" value="Unassembled WGS sequence"/>
</dbReference>
<sequence length="62" mass="7025">MSEADPNVQLGPAPSLAPAPTHLRHNIDRSTPNTRRASTLTVRLMRSDARRFRRHQPERRAG</sequence>
<feature type="compositionally biased region" description="Basic residues" evidence="1">
    <location>
        <begin position="51"/>
        <end position="62"/>
    </location>
</feature>
<dbReference type="EMBL" id="JBHMFI010000023">
    <property type="protein sequence ID" value="MFB9075362.1"/>
    <property type="molecule type" value="Genomic_DNA"/>
</dbReference>
<evidence type="ECO:0000256" key="1">
    <source>
        <dbReference type="SAM" id="MobiDB-lite"/>
    </source>
</evidence>
<name>A0ABV5G8U6_9MICC</name>
<gene>
    <name evidence="2" type="ORF">ACFFX0_31045</name>
</gene>
<comment type="caution">
    <text evidence="2">The sequence shown here is derived from an EMBL/GenBank/DDBJ whole genome shotgun (WGS) entry which is preliminary data.</text>
</comment>
<feature type="region of interest" description="Disordered" evidence="1">
    <location>
        <begin position="1"/>
        <end position="62"/>
    </location>
</feature>
<proteinExistence type="predicted"/>
<evidence type="ECO:0000313" key="2">
    <source>
        <dbReference type="EMBL" id="MFB9075362.1"/>
    </source>
</evidence>
<reference evidence="2 3" key="1">
    <citation type="submission" date="2024-09" db="EMBL/GenBank/DDBJ databases">
        <authorList>
            <person name="Sun Q."/>
            <person name="Mori K."/>
        </authorList>
    </citation>
    <scope>NUCLEOTIDE SEQUENCE [LARGE SCALE GENOMIC DNA]</scope>
    <source>
        <strain evidence="2 3">CCM 7609</strain>
    </source>
</reference>
<evidence type="ECO:0000313" key="3">
    <source>
        <dbReference type="Proteomes" id="UP001589575"/>
    </source>
</evidence>
<keyword evidence="3" id="KW-1185">Reference proteome</keyword>
<accession>A0ABV5G8U6</accession>
<protein>
    <submittedName>
        <fullName evidence="2">Uncharacterized protein</fullName>
    </submittedName>
</protein>